<name>A0ABV7R8Z3_9RHOB</name>
<accession>A0ABV7R8Z3</accession>
<evidence type="ECO:0000256" key="2">
    <source>
        <dbReference type="ARBA" id="ARBA00022475"/>
    </source>
</evidence>
<dbReference type="InterPro" id="IPR002898">
    <property type="entry name" value="MotA_ExbB_proton_chnl"/>
</dbReference>
<dbReference type="Proteomes" id="UP001595721">
    <property type="component" value="Unassembled WGS sequence"/>
</dbReference>
<feature type="transmembrane region" description="Helical" evidence="7">
    <location>
        <begin position="154"/>
        <end position="180"/>
    </location>
</feature>
<evidence type="ECO:0000313" key="10">
    <source>
        <dbReference type="Proteomes" id="UP001595721"/>
    </source>
</evidence>
<dbReference type="PANTHER" id="PTHR30625">
    <property type="entry name" value="PROTEIN TOLQ"/>
    <property type="match status" value="1"/>
</dbReference>
<evidence type="ECO:0000256" key="1">
    <source>
        <dbReference type="ARBA" id="ARBA00004651"/>
    </source>
</evidence>
<keyword evidence="3 7" id="KW-0812">Transmembrane</keyword>
<keyword evidence="4 7" id="KW-1133">Transmembrane helix</keyword>
<organism evidence="9 10">
    <name type="scientific">Paracoccus mangrovi</name>
    <dbReference type="NCBI Taxonomy" id="1715645"/>
    <lineage>
        <taxon>Bacteria</taxon>
        <taxon>Pseudomonadati</taxon>
        <taxon>Pseudomonadota</taxon>
        <taxon>Alphaproteobacteria</taxon>
        <taxon>Rhodobacterales</taxon>
        <taxon>Paracoccaceae</taxon>
        <taxon>Paracoccus</taxon>
    </lineage>
</organism>
<feature type="transmembrane region" description="Helical" evidence="7">
    <location>
        <begin position="113"/>
        <end position="134"/>
    </location>
</feature>
<dbReference type="Pfam" id="PF01618">
    <property type="entry name" value="MotA_ExbB"/>
    <property type="match status" value="1"/>
</dbReference>
<protein>
    <submittedName>
        <fullName evidence="9">MotA/TolQ/ExbB proton channel family protein</fullName>
    </submittedName>
</protein>
<comment type="similarity">
    <text evidence="6">Belongs to the exbB/tolQ family.</text>
</comment>
<keyword evidence="10" id="KW-1185">Reference proteome</keyword>
<evidence type="ECO:0000259" key="8">
    <source>
        <dbReference type="Pfam" id="PF01618"/>
    </source>
</evidence>
<dbReference type="InterPro" id="IPR050790">
    <property type="entry name" value="ExbB/TolQ_transport"/>
</dbReference>
<comment type="caution">
    <text evidence="9">The sequence shown here is derived from an EMBL/GenBank/DDBJ whole genome shotgun (WGS) entry which is preliminary data.</text>
</comment>
<evidence type="ECO:0000256" key="5">
    <source>
        <dbReference type="ARBA" id="ARBA00023136"/>
    </source>
</evidence>
<dbReference type="EMBL" id="JBHRXJ010000015">
    <property type="protein sequence ID" value="MFC3529852.1"/>
    <property type="molecule type" value="Genomic_DNA"/>
</dbReference>
<evidence type="ECO:0000256" key="3">
    <source>
        <dbReference type="ARBA" id="ARBA00022692"/>
    </source>
</evidence>
<feature type="transmembrane region" description="Helical" evidence="7">
    <location>
        <begin position="12"/>
        <end position="32"/>
    </location>
</feature>
<dbReference type="PANTHER" id="PTHR30625:SF11">
    <property type="entry name" value="MOTA_TOLQ_EXBB PROTON CHANNEL DOMAIN-CONTAINING PROTEIN"/>
    <property type="match status" value="1"/>
</dbReference>
<gene>
    <name evidence="9" type="ORF">ACFOMH_16885</name>
</gene>
<reference evidence="10" key="1">
    <citation type="journal article" date="2019" name="Int. J. Syst. Evol. Microbiol.">
        <title>The Global Catalogue of Microorganisms (GCM) 10K type strain sequencing project: providing services to taxonomists for standard genome sequencing and annotation.</title>
        <authorList>
            <consortium name="The Broad Institute Genomics Platform"/>
            <consortium name="The Broad Institute Genome Sequencing Center for Infectious Disease"/>
            <person name="Wu L."/>
            <person name="Ma J."/>
        </authorList>
    </citation>
    <scope>NUCLEOTIDE SEQUENCE [LARGE SCALE GENOMIC DNA]</scope>
    <source>
        <strain evidence="10">KCTC 42899</strain>
    </source>
</reference>
<keyword evidence="2" id="KW-1003">Cell membrane</keyword>
<dbReference type="RefSeq" id="WP_374427596.1">
    <property type="nucleotide sequence ID" value="NZ_JBHRXJ010000015.1"/>
</dbReference>
<keyword evidence="6" id="KW-0653">Protein transport</keyword>
<keyword evidence="6" id="KW-0813">Transport</keyword>
<evidence type="ECO:0000313" key="9">
    <source>
        <dbReference type="EMBL" id="MFC3529852.1"/>
    </source>
</evidence>
<evidence type="ECO:0000256" key="6">
    <source>
        <dbReference type="RuleBase" id="RU004057"/>
    </source>
</evidence>
<sequence>MRWDLPVTTWVVFAALAGLSVLTLTVVIFKLMQFRRLGVGHHKLGEVILDDWLNGRPDEAQRKAGEGKTVLSRVLGAVMSGLRARPNEPAYGEELGRQVALAELVQMGSRMRLLEAVVQMAPMLGLLGTVIGMIDAFGNLALSQQSSDPRLLAGGIWTALTTTAAGLSIALVAYFVSAWLDGRIEEERQSIELAVSAAIHGRIARAANRPQRG</sequence>
<evidence type="ECO:0000256" key="4">
    <source>
        <dbReference type="ARBA" id="ARBA00022989"/>
    </source>
</evidence>
<feature type="domain" description="MotA/TolQ/ExbB proton channel" evidence="8">
    <location>
        <begin position="88"/>
        <end position="192"/>
    </location>
</feature>
<comment type="subcellular location">
    <subcellularLocation>
        <location evidence="1">Cell membrane</location>
        <topology evidence="1">Multi-pass membrane protein</topology>
    </subcellularLocation>
    <subcellularLocation>
        <location evidence="6">Membrane</location>
        <topology evidence="6">Multi-pass membrane protein</topology>
    </subcellularLocation>
</comment>
<evidence type="ECO:0000256" key="7">
    <source>
        <dbReference type="SAM" id="Phobius"/>
    </source>
</evidence>
<keyword evidence="5 7" id="KW-0472">Membrane</keyword>
<proteinExistence type="inferred from homology"/>